<feature type="region of interest" description="Disordered" evidence="1">
    <location>
        <begin position="63"/>
        <end position="132"/>
    </location>
</feature>
<evidence type="ECO:0000256" key="1">
    <source>
        <dbReference type="SAM" id="MobiDB-lite"/>
    </source>
</evidence>
<accession>A0ABW7XJL5</accession>
<evidence type="ECO:0000256" key="2">
    <source>
        <dbReference type="SAM" id="Phobius"/>
    </source>
</evidence>
<proteinExistence type="predicted"/>
<protein>
    <submittedName>
        <fullName evidence="3">Uncharacterized protein</fullName>
    </submittedName>
</protein>
<evidence type="ECO:0000313" key="4">
    <source>
        <dbReference type="Proteomes" id="UP001611580"/>
    </source>
</evidence>
<comment type="caution">
    <text evidence="3">The sequence shown here is derived from an EMBL/GenBank/DDBJ whole genome shotgun (WGS) entry which is preliminary data.</text>
</comment>
<keyword evidence="2" id="KW-1133">Transmembrane helix</keyword>
<feature type="transmembrane region" description="Helical" evidence="2">
    <location>
        <begin position="31"/>
        <end position="55"/>
    </location>
</feature>
<gene>
    <name evidence="3" type="ORF">ACH47X_12455</name>
</gene>
<feature type="compositionally biased region" description="Low complexity" evidence="1">
    <location>
        <begin position="101"/>
        <end position="119"/>
    </location>
</feature>
<keyword evidence="4" id="KW-1185">Reference proteome</keyword>
<dbReference type="EMBL" id="JBIRYI010000007">
    <property type="protein sequence ID" value="MFI2487720.1"/>
    <property type="molecule type" value="Genomic_DNA"/>
</dbReference>
<dbReference type="Proteomes" id="UP001611580">
    <property type="component" value="Unassembled WGS sequence"/>
</dbReference>
<name>A0ABW7XJL5_9MICO</name>
<organism evidence="3 4">
    <name type="scientific">Promicromonospora kroppenstedtii</name>
    <dbReference type="NCBI Taxonomy" id="440482"/>
    <lineage>
        <taxon>Bacteria</taxon>
        <taxon>Bacillati</taxon>
        <taxon>Actinomycetota</taxon>
        <taxon>Actinomycetes</taxon>
        <taxon>Micrococcales</taxon>
        <taxon>Promicromonosporaceae</taxon>
        <taxon>Promicromonospora</taxon>
    </lineage>
</organism>
<reference evidence="3 4" key="1">
    <citation type="submission" date="2024-10" db="EMBL/GenBank/DDBJ databases">
        <title>The Natural Products Discovery Center: Release of the First 8490 Sequenced Strains for Exploring Actinobacteria Biosynthetic Diversity.</title>
        <authorList>
            <person name="Kalkreuter E."/>
            <person name="Kautsar S.A."/>
            <person name="Yang D."/>
            <person name="Bader C.D."/>
            <person name="Teijaro C.N."/>
            <person name="Fluegel L."/>
            <person name="Davis C.M."/>
            <person name="Simpson J.R."/>
            <person name="Lauterbach L."/>
            <person name="Steele A.D."/>
            <person name="Gui C."/>
            <person name="Meng S."/>
            <person name="Li G."/>
            <person name="Viehrig K."/>
            <person name="Ye F."/>
            <person name="Su P."/>
            <person name="Kiefer A.F."/>
            <person name="Nichols A."/>
            <person name="Cepeda A.J."/>
            <person name="Yan W."/>
            <person name="Fan B."/>
            <person name="Jiang Y."/>
            <person name="Adhikari A."/>
            <person name="Zheng C.-J."/>
            <person name="Schuster L."/>
            <person name="Cowan T.M."/>
            <person name="Smanski M.J."/>
            <person name="Chevrette M.G."/>
            <person name="De Carvalho L.P.S."/>
            <person name="Shen B."/>
        </authorList>
    </citation>
    <scope>NUCLEOTIDE SEQUENCE [LARGE SCALE GENOMIC DNA]</scope>
    <source>
        <strain evidence="3 4">NPDC019481</strain>
    </source>
</reference>
<sequence length="132" mass="13410">MSPLIAGALAAATEPSPNPTEGQLRPGLETWQVSPGLIGFVITFALALACVVLFLNMSKHLRRAGHNARQQGLPIEQPEGIGFRRTDGEPDFAAGEPGTQPGASSDAANNAAGSAESPADGPATGERGGPRA</sequence>
<keyword evidence="2" id="KW-0472">Membrane</keyword>
<dbReference type="RefSeq" id="WP_397404671.1">
    <property type="nucleotide sequence ID" value="NZ_JBIRYI010000007.1"/>
</dbReference>
<keyword evidence="2" id="KW-0812">Transmembrane</keyword>
<evidence type="ECO:0000313" key="3">
    <source>
        <dbReference type="EMBL" id="MFI2487720.1"/>
    </source>
</evidence>